<gene>
    <name evidence="1" type="ORF">LCGC14_2745480</name>
</gene>
<protein>
    <recommendedName>
        <fullName evidence="2">Metallophosphoesterase</fullName>
    </recommendedName>
</protein>
<dbReference type="PANTHER" id="PTHR36303:SF1">
    <property type="entry name" value="2',3'-CYCLIC-NUCLEOTIDE 2'-PHOSPHODIESTERASE"/>
    <property type="match status" value="1"/>
</dbReference>
<dbReference type="InterPro" id="IPR005235">
    <property type="entry name" value="YmdB-like"/>
</dbReference>
<evidence type="ECO:0008006" key="2">
    <source>
        <dbReference type="Google" id="ProtNLM"/>
    </source>
</evidence>
<evidence type="ECO:0000313" key="1">
    <source>
        <dbReference type="EMBL" id="KKK88208.1"/>
    </source>
</evidence>
<comment type="caution">
    <text evidence="1">The sequence shown here is derived from an EMBL/GenBank/DDBJ whole genome shotgun (WGS) entry which is preliminary data.</text>
</comment>
<dbReference type="Gene3D" id="3.60.21.10">
    <property type="match status" value="1"/>
</dbReference>
<sequence length="195" mass="21700">GNHVWRNKEIYKILEDNHKVLRPANYPSGTPGRGWTIINKNGIKLGVLSLLGRIFMEPLESPFKTARKELACIRKETKYTIVDFHAEATSEKVAMGWYLDGIASAVVGTHTHVQTADERVLPGGTAYITDIGMTGPFDSIIGMRKENALKKLVTMMPSKFTVAENDLHINGAVIYIEKSSGKSMMIERINEQVVI</sequence>
<organism evidence="1">
    <name type="scientific">marine sediment metagenome</name>
    <dbReference type="NCBI Taxonomy" id="412755"/>
    <lineage>
        <taxon>unclassified sequences</taxon>
        <taxon>metagenomes</taxon>
        <taxon>ecological metagenomes</taxon>
    </lineage>
</organism>
<dbReference type="PANTHER" id="PTHR36303">
    <property type="entry name" value="2',3'-CYCLIC-NUCLEOTIDE 2'-PHOSPHODIESTERASE"/>
    <property type="match status" value="1"/>
</dbReference>
<accession>A0A0F8Z3B9</accession>
<name>A0A0F8Z3B9_9ZZZZ</name>
<feature type="non-terminal residue" evidence="1">
    <location>
        <position position="1"/>
    </location>
</feature>
<dbReference type="InterPro" id="IPR029052">
    <property type="entry name" value="Metallo-depent_PP-like"/>
</dbReference>
<dbReference type="AlphaFoldDB" id="A0A0F8Z3B9"/>
<reference evidence="1" key="1">
    <citation type="journal article" date="2015" name="Nature">
        <title>Complex archaea that bridge the gap between prokaryotes and eukaryotes.</title>
        <authorList>
            <person name="Spang A."/>
            <person name="Saw J.H."/>
            <person name="Jorgensen S.L."/>
            <person name="Zaremba-Niedzwiedzka K."/>
            <person name="Martijn J."/>
            <person name="Lind A.E."/>
            <person name="van Eijk R."/>
            <person name="Schleper C."/>
            <person name="Guy L."/>
            <person name="Ettema T.J."/>
        </authorList>
    </citation>
    <scope>NUCLEOTIDE SEQUENCE</scope>
</reference>
<dbReference type="SUPFAM" id="SSF56300">
    <property type="entry name" value="Metallo-dependent phosphatases"/>
    <property type="match status" value="1"/>
</dbReference>
<dbReference type="GO" id="GO:0004113">
    <property type="term" value="F:2',3'-cyclic-nucleotide 3'-phosphodiesterase activity"/>
    <property type="evidence" value="ECO:0007669"/>
    <property type="project" value="TreeGrafter"/>
</dbReference>
<dbReference type="Pfam" id="PF13277">
    <property type="entry name" value="YmdB"/>
    <property type="match status" value="1"/>
</dbReference>
<dbReference type="EMBL" id="LAZR01050060">
    <property type="protein sequence ID" value="KKK88208.1"/>
    <property type="molecule type" value="Genomic_DNA"/>
</dbReference>
<proteinExistence type="predicted"/>